<dbReference type="OrthoDB" id="437369at2759"/>
<dbReference type="AlphaFoldDB" id="A0A9P5T9H5"/>
<evidence type="ECO:0000313" key="3">
    <source>
        <dbReference type="Proteomes" id="UP000759537"/>
    </source>
</evidence>
<reference evidence="2" key="2">
    <citation type="journal article" date="2020" name="Nat. Commun.">
        <title>Large-scale genome sequencing of mycorrhizal fungi provides insights into the early evolution of symbiotic traits.</title>
        <authorList>
            <person name="Miyauchi S."/>
            <person name="Kiss E."/>
            <person name="Kuo A."/>
            <person name="Drula E."/>
            <person name="Kohler A."/>
            <person name="Sanchez-Garcia M."/>
            <person name="Morin E."/>
            <person name="Andreopoulos B."/>
            <person name="Barry K.W."/>
            <person name="Bonito G."/>
            <person name="Buee M."/>
            <person name="Carver A."/>
            <person name="Chen C."/>
            <person name="Cichocki N."/>
            <person name="Clum A."/>
            <person name="Culley D."/>
            <person name="Crous P.W."/>
            <person name="Fauchery L."/>
            <person name="Girlanda M."/>
            <person name="Hayes R.D."/>
            <person name="Keri Z."/>
            <person name="LaButti K."/>
            <person name="Lipzen A."/>
            <person name="Lombard V."/>
            <person name="Magnuson J."/>
            <person name="Maillard F."/>
            <person name="Murat C."/>
            <person name="Nolan M."/>
            <person name="Ohm R.A."/>
            <person name="Pangilinan J."/>
            <person name="Pereira M.F."/>
            <person name="Perotto S."/>
            <person name="Peter M."/>
            <person name="Pfister S."/>
            <person name="Riley R."/>
            <person name="Sitrit Y."/>
            <person name="Stielow J.B."/>
            <person name="Szollosi G."/>
            <person name="Zifcakova L."/>
            <person name="Stursova M."/>
            <person name="Spatafora J.W."/>
            <person name="Tedersoo L."/>
            <person name="Vaario L.M."/>
            <person name="Yamada A."/>
            <person name="Yan M."/>
            <person name="Wang P."/>
            <person name="Xu J."/>
            <person name="Bruns T."/>
            <person name="Baldrian P."/>
            <person name="Vilgalys R."/>
            <person name="Dunand C."/>
            <person name="Henrissat B."/>
            <person name="Grigoriev I.V."/>
            <person name="Hibbett D."/>
            <person name="Nagy L.G."/>
            <person name="Martin F.M."/>
        </authorList>
    </citation>
    <scope>NUCLEOTIDE SEQUENCE</scope>
    <source>
        <strain evidence="2">Prilba</strain>
    </source>
</reference>
<accession>A0A9P5T9H5</accession>
<gene>
    <name evidence="2" type="ORF">DFH94DRAFT_691985</name>
</gene>
<reference evidence="2" key="1">
    <citation type="submission" date="2019-10" db="EMBL/GenBank/DDBJ databases">
        <authorList>
            <consortium name="DOE Joint Genome Institute"/>
            <person name="Kuo A."/>
            <person name="Miyauchi S."/>
            <person name="Kiss E."/>
            <person name="Drula E."/>
            <person name="Kohler A."/>
            <person name="Sanchez-Garcia M."/>
            <person name="Andreopoulos B."/>
            <person name="Barry K.W."/>
            <person name="Bonito G."/>
            <person name="Buee M."/>
            <person name="Carver A."/>
            <person name="Chen C."/>
            <person name="Cichocki N."/>
            <person name="Clum A."/>
            <person name="Culley D."/>
            <person name="Crous P.W."/>
            <person name="Fauchery L."/>
            <person name="Girlanda M."/>
            <person name="Hayes R."/>
            <person name="Keri Z."/>
            <person name="LaButti K."/>
            <person name="Lipzen A."/>
            <person name="Lombard V."/>
            <person name="Magnuson J."/>
            <person name="Maillard F."/>
            <person name="Morin E."/>
            <person name="Murat C."/>
            <person name="Nolan M."/>
            <person name="Ohm R."/>
            <person name="Pangilinan J."/>
            <person name="Pereira M."/>
            <person name="Perotto S."/>
            <person name="Peter M."/>
            <person name="Riley R."/>
            <person name="Sitrit Y."/>
            <person name="Stielow B."/>
            <person name="Szollosi G."/>
            <person name="Zifcakova L."/>
            <person name="Stursova M."/>
            <person name="Spatafora J.W."/>
            <person name="Tedersoo L."/>
            <person name="Vaario L.-M."/>
            <person name="Yamada A."/>
            <person name="Yan M."/>
            <person name="Wang P."/>
            <person name="Xu J."/>
            <person name="Bruns T."/>
            <person name="Baldrian P."/>
            <person name="Vilgalys R."/>
            <person name="Henrissat B."/>
            <person name="Grigoriev I.V."/>
            <person name="Hibbett D."/>
            <person name="Nagy L.G."/>
            <person name="Martin F.M."/>
        </authorList>
    </citation>
    <scope>NUCLEOTIDE SEQUENCE</scope>
    <source>
        <strain evidence="2">Prilba</strain>
    </source>
</reference>
<dbReference type="Proteomes" id="UP000759537">
    <property type="component" value="Unassembled WGS sequence"/>
</dbReference>
<organism evidence="2 3">
    <name type="scientific">Russula ochroleuca</name>
    <dbReference type="NCBI Taxonomy" id="152965"/>
    <lineage>
        <taxon>Eukaryota</taxon>
        <taxon>Fungi</taxon>
        <taxon>Dikarya</taxon>
        <taxon>Basidiomycota</taxon>
        <taxon>Agaricomycotina</taxon>
        <taxon>Agaricomycetes</taxon>
        <taxon>Russulales</taxon>
        <taxon>Russulaceae</taxon>
        <taxon>Russula</taxon>
    </lineage>
</organism>
<comment type="caution">
    <text evidence="2">The sequence shown here is derived from an EMBL/GenBank/DDBJ whole genome shotgun (WGS) entry which is preliminary data.</text>
</comment>
<proteinExistence type="predicted"/>
<feature type="region of interest" description="Disordered" evidence="1">
    <location>
        <begin position="77"/>
        <end position="98"/>
    </location>
</feature>
<name>A0A9P5T9H5_9AGAM</name>
<evidence type="ECO:0000256" key="1">
    <source>
        <dbReference type="SAM" id="MobiDB-lite"/>
    </source>
</evidence>
<keyword evidence="3" id="KW-1185">Reference proteome</keyword>
<evidence type="ECO:0000313" key="2">
    <source>
        <dbReference type="EMBL" id="KAF8480907.1"/>
    </source>
</evidence>
<sequence length="98" mass="11051">MGGQQQAQHYPFMLSICNLWWSNLEPSPPSPDVVPPRSPRIAKAKERYGFDIAIDIYERNDYIGGRKLLIVIQGSTSAPPSRKQHNANKSLLRAANEF</sequence>
<protein>
    <submittedName>
        <fullName evidence="2">Uncharacterized protein</fullName>
    </submittedName>
</protein>
<dbReference type="EMBL" id="WHVB01000007">
    <property type="protein sequence ID" value="KAF8480907.1"/>
    <property type="molecule type" value="Genomic_DNA"/>
</dbReference>